<organism evidence="5 6">
    <name type="scientific">Calothrix parasitica NIES-267</name>
    <dbReference type="NCBI Taxonomy" id="1973488"/>
    <lineage>
        <taxon>Bacteria</taxon>
        <taxon>Bacillati</taxon>
        <taxon>Cyanobacteriota</taxon>
        <taxon>Cyanophyceae</taxon>
        <taxon>Nostocales</taxon>
        <taxon>Calotrichaceae</taxon>
        <taxon>Calothrix</taxon>
    </lineage>
</organism>
<dbReference type="AlphaFoldDB" id="A0A1Z4LZQ8"/>
<keyword evidence="4" id="KW-0456">Lyase</keyword>
<reference evidence="5 6" key="1">
    <citation type="submission" date="2017-06" db="EMBL/GenBank/DDBJ databases">
        <title>Genome sequencing of cyanobaciteial culture collection at National Institute for Environmental Studies (NIES).</title>
        <authorList>
            <person name="Hirose Y."/>
            <person name="Shimura Y."/>
            <person name="Fujisawa T."/>
            <person name="Nakamura Y."/>
            <person name="Kawachi M."/>
        </authorList>
    </citation>
    <scope>NUCLEOTIDE SEQUENCE [LARGE SCALE GENOMIC DNA]</scope>
    <source>
        <strain evidence="5 6">NIES-267</strain>
    </source>
</reference>
<proteinExistence type="inferred from homology"/>
<dbReference type="Pfam" id="PF13646">
    <property type="entry name" value="HEAT_2"/>
    <property type="match status" value="1"/>
</dbReference>
<comment type="similarity">
    <text evidence="1">Belongs to the CpcE/RpcE/PecE family.</text>
</comment>
<evidence type="ECO:0000313" key="6">
    <source>
        <dbReference type="Proteomes" id="UP000218418"/>
    </source>
</evidence>
<dbReference type="SUPFAM" id="SSF48371">
    <property type="entry name" value="ARM repeat"/>
    <property type="match status" value="1"/>
</dbReference>
<dbReference type="EMBL" id="AP018227">
    <property type="protein sequence ID" value="BAY86713.1"/>
    <property type="molecule type" value="Genomic_DNA"/>
</dbReference>
<dbReference type="InterPro" id="IPR011989">
    <property type="entry name" value="ARM-like"/>
</dbReference>
<dbReference type="GO" id="GO:0016491">
    <property type="term" value="F:oxidoreductase activity"/>
    <property type="evidence" value="ECO:0007669"/>
    <property type="project" value="TreeGrafter"/>
</dbReference>
<evidence type="ECO:0000256" key="4">
    <source>
        <dbReference type="ARBA" id="ARBA00023239"/>
    </source>
</evidence>
<evidence type="ECO:0000256" key="3">
    <source>
        <dbReference type="ARBA" id="ARBA00022738"/>
    </source>
</evidence>
<dbReference type="Proteomes" id="UP000218418">
    <property type="component" value="Chromosome"/>
</dbReference>
<dbReference type="Gene3D" id="1.25.10.10">
    <property type="entry name" value="Leucine-rich Repeat Variant"/>
    <property type="match status" value="1"/>
</dbReference>
<dbReference type="PANTHER" id="PTHR12697:SF5">
    <property type="entry name" value="DEOXYHYPUSINE HYDROXYLASE"/>
    <property type="match status" value="1"/>
</dbReference>
<gene>
    <name evidence="5" type="ORF">NIES267_62240</name>
</gene>
<dbReference type="OrthoDB" id="448481at2"/>
<keyword evidence="2" id="KW-0042">Antenna complex</keyword>
<dbReference type="InterPro" id="IPR016024">
    <property type="entry name" value="ARM-type_fold"/>
</dbReference>
<accession>A0A1Z4LZQ8</accession>
<dbReference type="GO" id="GO:0030089">
    <property type="term" value="C:phycobilisome"/>
    <property type="evidence" value="ECO:0007669"/>
    <property type="project" value="UniProtKB-KW"/>
</dbReference>
<dbReference type="PANTHER" id="PTHR12697">
    <property type="entry name" value="PBS LYASE HEAT-LIKE PROTEIN"/>
    <property type="match status" value="1"/>
</dbReference>
<sequence>MATKRASYLQESDKAAIPALIKSLDDKNKANRGAAIYALGSMGSEAKAAKPKLVAILKNKQESDENRANAAMALGEIGKDALSAVSVLVEILENKLNPKHLAISAALALDKIDCQSLIPILVKRLADKNFASVSLNILSNIASKIKEGQNNFSDAELANAISEFETAFKIIDKSKDNLSQEKIASLRESVAVFKESRK</sequence>
<keyword evidence="3" id="KW-0605">Phycobilisome</keyword>
<evidence type="ECO:0000313" key="5">
    <source>
        <dbReference type="EMBL" id="BAY86713.1"/>
    </source>
</evidence>
<protein>
    <recommendedName>
        <fullName evidence="7">HEAT repeat-containing PBS lyase</fullName>
    </recommendedName>
</protein>
<evidence type="ECO:0000256" key="2">
    <source>
        <dbReference type="ARBA" id="ARBA00022549"/>
    </source>
</evidence>
<keyword evidence="6" id="KW-1185">Reference proteome</keyword>
<evidence type="ECO:0000256" key="1">
    <source>
        <dbReference type="ARBA" id="ARBA00009299"/>
    </source>
</evidence>
<name>A0A1Z4LZQ8_9CYAN</name>
<evidence type="ECO:0008006" key="7">
    <source>
        <dbReference type="Google" id="ProtNLM"/>
    </source>
</evidence>
<dbReference type="GO" id="GO:0016829">
    <property type="term" value="F:lyase activity"/>
    <property type="evidence" value="ECO:0007669"/>
    <property type="project" value="UniProtKB-KW"/>
</dbReference>